<gene>
    <name evidence="1" type="ORF">EZ444_13280</name>
    <name evidence="2" type="ORF">FBD94_02980</name>
</gene>
<dbReference type="EMBL" id="SWDX01000001">
    <property type="protein sequence ID" value="TKC65528.1"/>
    <property type="molecule type" value="Genomic_DNA"/>
</dbReference>
<sequence length="66" mass="7952">MQYWKFRSIILFLKPIWRGSETFLVGTASCRIEVEGIDELYREFSSQQVLHKEHPEVTNQQWGHRD</sequence>
<dbReference type="InterPro" id="IPR029068">
    <property type="entry name" value="Glyas_Bleomycin-R_OHBP_Dase"/>
</dbReference>
<evidence type="ECO:0000313" key="3">
    <source>
        <dbReference type="Proteomes" id="UP000291117"/>
    </source>
</evidence>
<organism evidence="1 3">
    <name type="scientific">Pedobacter hiemivivus</name>
    <dbReference type="NCBI Taxonomy" id="2530454"/>
    <lineage>
        <taxon>Bacteria</taxon>
        <taxon>Pseudomonadati</taxon>
        <taxon>Bacteroidota</taxon>
        <taxon>Sphingobacteriia</taxon>
        <taxon>Sphingobacteriales</taxon>
        <taxon>Sphingobacteriaceae</taxon>
        <taxon>Pedobacter</taxon>
    </lineage>
</organism>
<dbReference type="EMBL" id="SJSM01000007">
    <property type="protein sequence ID" value="TCC96017.1"/>
    <property type="molecule type" value="Genomic_DNA"/>
</dbReference>
<reference evidence="1 3" key="1">
    <citation type="submission" date="2019-02" db="EMBL/GenBank/DDBJ databases">
        <title>Pedobacter sp. RP-3-8 sp. nov., isolated from Arctic soil.</title>
        <authorList>
            <person name="Dahal R.H."/>
        </authorList>
    </citation>
    <scope>NUCLEOTIDE SEQUENCE [LARGE SCALE GENOMIC DNA]</scope>
    <source>
        <strain evidence="1 3">RP-3-8</strain>
    </source>
</reference>
<dbReference type="Proteomes" id="UP000309594">
    <property type="component" value="Unassembled WGS sequence"/>
</dbReference>
<accession>A0A4U1GMK6</accession>
<dbReference type="Gene3D" id="3.10.180.10">
    <property type="entry name" value="2,3-Dihydroxybiphenyl 1,2-Dioxygenase, domain 1"/>
    <property type="match status" value="1"/>
</dbReference>
<name>A0A4R0N8Z4_9SPHI</name>
<reference evidence="2 4" key="2">
    <citation type="submission" date="2019-04" db="EMBL/GenBank/DDBJ databases">
        <title>Pedobacter sp. RP-1-16 sp. nov., isolated from Arctic soil.</title>
        <authorList>
            <person name="Dahal R.H."/>
            <person name="Kim D.-U."/>
        </authorList>
    </citation>
    <scope>NUCLEOTIDE SEQUENCE [LARGE SCALE GENOMIC DNA]</scope>
    <source>
        <strain evidence="2 4">RP-1-16</strain>
    </source>
</reference>
<evidence type="ECO:0000313" key="1">
    <source>
        <dbReference type="EMBL" id="TCC96017.1"/>
    </source>
</evidence>
<comment type="caution">
    <text evidence="1">The sequence shown here is derived from an EMBL/GenBank/DDBJ whole genome shotgun (WGS) entry which is preliminary data.</text>
</comment>
<protein>
    <submittedName>
        <fullName evidence="1">Uncharacterized protein</fullName>
    </submittedName>
</protein>
<dbReference type="OrthoDB" id="66829at2"/>
<evidence type="ECO:0000313" key="4">
    <source>
        <dbReference type="Proteomes" id="UP000309594"/>
    </source>
</evidence>
<accession>A0A4R0N8Z4</accession>
<dbReference type="AlphaFoldDB" id="A0A4R0N8Z4"/>
<dbReference type="Proteomes" id="UP000291117">
    <property type="component" value="Unassembled WGS sequence"/>
</dbReference>
<keyword evidence="3" id="KW-1185">Reference proteome</keyword>
<evidence type="ECO:0000313" key="2">
    <source>
        <dbReference type="EMBL" id="TKC65528.1"/>
    </source>
</evidence>
<proteinExistence type="predicted"/>